<evidence type="ECO:0000313" key="2">
    <source>
        <dbReference type="Proteomes" id="UP000076925"/>
    </source>
</evidence>
<evidence type="ECO:0000313" key="1">
    <source>
        <dbReference type="EMBL" id="KYC43667.1"/>
    </source>
</evidence>
<accession>A0A139XG43</accession>
<gene>
    <name evidence="1" type="ORF">WA1_00405</name>
</gene>
<name>A0A139XG43_9CYAN</name>
<organism evidence="1 2">
    <name type="scientific">Scytonema hofmannii PCC 7110</name>
    <dbReference type="NCBI Taxonomy" id="128403"/>
    <lineage>
        <taxon>Bacteria</taxon>
        <taxon>Bacillati</taxon>
        <taxon>Cyanobacteriota</taxon>
        <taxon>Cyanophyceae</taxon>
        <taxon>Nostocales</taxon>
        <taxon>Scytonemataceae</taxon>
        <taxon>Scytonema</taxon>
    </lineage>
</organism>
<protein>
    <submittedName>
        <fullName evidence="1">Uncharacterized protein</fullName>
    </submittedName>
</protein>
<sequence>MNSKFQETSGDFVMNKFVKKSTFIHKLWNPKGTIALALAAFILPACTNNLEARDPEPPENNVTTEEVADNTNQLIGKTVTVRSTPVKKIDPSTFTIRDQQFFASEPILVVNASGKPFVLPTDLGTQIQATGVVRQFVVAEVEREYNLDLDPELYAEYENKPAIIAQSLAQAPKPGEITTDPNQYYGKRLAVTGEVENIRSTNSFTLDEDKLFGGQDLLVLHSTPQPKVTEGEKVAVTGVLRPFVVAELERDYDLTWDLTLKKKLEAEYSNKPVLVANEVYPSAIPQ</sequence>
<reference evidence="1 2" key="1">
    <citation type="journal article" date="2013" name="Genome Biol. Evol.">
        <title>Genomes of Stigonematalean cyanobacteria (subsection V) and the evolution of oxygenic photosynthesis from prokaryotes to plastids.</title>
        <authorList>
            <person name="Dagan T."/>
            <person name="Roettger M."/>
            <person name="Stucken K."/>
            <person name="Landan G."/>
            <person name="Koch R."/>
            <person name="Major P."/>
            <person name="Gould S.B."/>
            <person name="Goremykin V.V."/>
            <person name="Rippka R."/>
            <person name="Tandeau de Marsac N."/>
            <person name="Gugger M."/>
            <person name="Lockhart P.J."/>
            <person name="Allen J.F."/>
            <person name="Brune I."/>
            <person name="Maus I."/>
            <person name="Puhler A."/>
            <person name="Martin W.F."/>
        </authorList>
    </citation>
    <scope>NUCLEOTIDE SEQUENCE [LARGE SCALE GENOMIC DNA]</scope>
    <source>
        <strain evidence="1 2">PCC 7110</strain>
    </source>
</reference>
<dbReference type="AlphaFoldDB" id="A0A139XG43"/>
<dbReference type="STRING" id="128403.WA1_00405"/>
<comment type="caution">
    <text evidence="1">The sequence shown here is derived from an EMBL/GenBank/DDBJ whole genome shotgun (WGS) entry which is preliminary data.</text>
</comment>
<proteinExistence type="predicted"/>
<dbReference type="Proteomes" id="UP000076925">
    <property type="component" value="Unassembled WGS sequence"/>
</dbReference>
<dbReference type="EMBL" id="ANNX02000012">
    <property type="protein sequence ID" value="KYC43667.1"/>
    <property type="molecule type" value="Genomic_DNA"/>
</dbReference>
<keyword evidence="2" id="KW-1185">Reference proteome</keyword>